<dbReference type="Gene3D" id="2.40.160.50">
    <property type="entry name" value="membrane protein fhac: a member of the omp85/tpsb transporter family"/>
    <property type="match status" value="1"/>
</dbReference>
<dbReference type="PANTHER" id="PTHR34597">
    <property type="entry name" value="SLR1661 PROTEIN"/>
    <property type="match status" value="1"/>
</dbReference>
<reference evidence="2" key="1">
    <citation type="journal article" date="2011" name="Environ. Microbiol.">
        <title>Genomic insights into the metabolic potential of the polycyclic aromatic hydrocarbon degrading sulfate-reducing Deltaproteobacterium N47.</title>
        <authorList>
            <person name="Bergmann F."/>
            <person name="Selesi D."/>
            <person name="Weinmaier T."/>
            <person name="Tischler P."/>
            <person name="Rattei T."/>
            <person name="Meckenstock R.U."/>
        </authorList>
    </citation>
    <scope>NUCLEOTIDE SEQUENCE</scope>
</reference>
<sequence length="332" mass="36193">MIGAAKLLGPMRISADIGLNSVFGLQEKTTLRYVTSGNEKLKFGAFSHEENLGTEGGKLNLSLSAVDSKPKEMAFIPLNLETSSQSAALTYIYPLIRNRTDNLYLRGTFTAHDGKTQIFGVTDTRDRIRALRLGATFDLADAWGVNLLDIELSRGINGLGSSDNNDLMLSRPEGKVDFTKAVLYAARLQSLLPHWSFLIAANAQYACTDLLSSELYSFGGEQIGRGYDPSELVGDNGVGMKLELRYNGAVTSHRLVFSYTGYAFYDAGIVYQRSPGDLSSDSESAASAGLGLRMNLGRNVFCYAELAKPLTRDVSAEKDRDIRGYAGLSVRY</sequence>
<protein>
    <recommendedName>
        <fullName evidence="1">Haemolysin activator HlyB C-terminal domain-containing protein</fullName>
    </recommendedName>
</protein>
<dbReference type="AlphaFoldDB" id="E1Y887"/>
<dbReference type="Pfam" id="PF03865">
    <property type="entry name" value="ShlB"/>
    <property type="match status" value="1"/>
</dbReference>
<accession>E1Y887</accession>
<feature type="domain" description="Haemolysin activator HlyB C-terminal" evidence="1">
    <location>
        <begin position="8"/>
        <end position="294"/>
    </location>
</feature>
<dbReference type="EMBL" id="FR695864">
    <property type="protein sequence ID" value="CBX26781.1"/>
    <property type="molecule type" value="Genomic_DNA"/>
</dbReference>
<organism evidence="2">
    <name type="scientific">uncultured Desulfobacterium sp</name>
    <dbReference type="NCBI Taxonomy" id="201089"/>
    <lineage>
        <taxon>Bacteria</taxon>
        <taxon>Pseudomonadati</taxon>
        <taxon>Thermodesulfobacteriota</taxon>
        <taxon>Desulfobacteria</taxon>
        <taxon>Desulfobacterales</taxon>
        <taxon>Desulfobacteriaceae</taxon>
        <taxon>Desulfobacterium</taxon>
        <taxon>environmental samples</taxon>
    </lineage>
</organism>
<dbReference type="PANTHER" id="PTHR34597:SF6">
    <property type="entry name" value="BLR6126 PROTEIN"/>
    <property type="match status" value="1"/>
</dbReference>
<dbReference type="GO" id="GO:0008320">
    <property type="term" value="F:protein transmembrane transporter activity"/>
    <property type="evidence" value="ECO:0007669"/>
    <property type="project" value="TreeGrafter"/>
</dbReference>
<dbReference type="InterPro" id="IPR051544">
    <property type="entry name" value="TPS_OM_transporter"/>
</dbReference>
<proteinExistence type="predicted"/>
<dbReference type="GO" id="GO:0098046">
    <property type="term" value="C:type V protein secretion system complex"/>
    <property type="evidence" value="ECO:0007669"/>
    <property type="project" value="TreeGrafter"/>
</dbReference>
<evidence type="ECO:0000259" key="1">
    <source>
        <dbReference type="Pfam" id="PF03865"/>
    </source>
</evidence>
<dbReference type="InterPro" id="IPR005565">
    <property type="entry name" value="Hemolysn_activator_HlyB_C"/>
</dbReference>
<evidence type="ECO:0000313" key="2">
    <source>
        <dbReference type="EMBL" id="CBX26781.1"/>
    </source>
</evidence>
<gene>
    <name evidence="2" type="ORF">N47_A08100</name>
</gene>
<name>E1Y887_9BACT</name>
<dbReference type="GO" id="GO:0046819">
    <property type="term" value="P:protein secretion by the type V secretion system"/>
    <property type="evidence" value="ECO:0007669"/>
    <property type="project" value="TreeGrafter"/>
</dbReference>